<keyword evidence="2" id="KW-0472">Membrane</keyword>
<dbReference type="Proteomes" id="UP000759131">
    <property type="component" value="Unassembled WGS sequence"/>
</dbReference>
<keyword evidence="2" id="KW-1133">Transmembrane helix</keyword>
<dbReference type="OrthoDB" id="6423981at2759"/>
<feature type="region of interest" description="Disordered" evidence="1">
    <location>
        <begin position="181"/>
        <end position="201"/>
    </location>
</feature>
<feature type="domain" description="ZP" evidence="3">
    <location>
        <begin position="1"/>
        <end position="135"/>
    </location>
</feature>
<reference evidence="4" key="1">
    <citation type="submission" date="2020-11" db="EMBL/GenBank/DDBJ databases">
        <authorList>
            <person name="Tran Van P."/>
        </authorList>
    </citation>
    <scope>NUCLEOTIDE SEQUENCE</scope>
</reference>
<feature type="transmembrane region" description="Helical" evidence="2">
    <location>
        <begin position="214"/>
        <end position="240"/>
    </location>
</feature>
<organism evidence="4">
    <name type="scientific">Medioppia subpectinata</name>
    <dbReference type="NCBI Taxonomy" id="1979941"/>
    <lineage>
        <taxon>Eukaryota</taxon>
        <taxon>Metazoa</taxon>
        <taxon>Ecdysozoa</taxon>
        <taxon>Arthropoda</taxon>
        <taxon>Chelicerata</taxon>
        <taxon>Arachnida</taxon>
        <taxon>Acari</taxon>
        <taxon>Acariformes</taxon>
        <taxon>Sarcoptiformes</taxon>
        <taxon>Oribatida</taxon>
        <taxon>Brachypylina</taxon>
        <taxon>Oppioidea</taxon>
        <taxon>Oppiidae</taxon>
        <taxon>Medioppia</taxon>
    </lineage>
</organism>
<dbReference type="AlphaFoldDB" id="A0A7R9QGZ9"/>
<evidence type="ECO:0000259" key="3">
    <source>
        <dbReference type="PROSITE" id="PS51034"/>
    </source>
</evidence>
<dbReference type="GO" id="GO:0009653">
    <property type="term" value="P:anatomical structure morphogenesis"/>
    <property type="evidence" value="ECO:0007669"/>
    <property type="project" value="TreeGrafter"/>
</dbReference>
<dbReference type="PANTHER" id="PTHR47327">
    <property type="entry name" value="FI18240P1-RELATED"/>
    <property type="match status" value="1"/>
</dbReference>
<feature type="compositionally biased region" description="Polar residues" evidence="1">
    <location>
        <begin position="151"/>
        <end position="162"/>
    </location>
</feature>
<feature type="region of interest" description="Disordered" evidence="1">
    <location>
        <begin position="138"/>
        <end position="166"/>
    </location>
</feature>
<gene>
    <name evidence="4" type="ORF">OSB1V03_LOCUS20431</name>
</gene>
<dbReference type="EMBL" id="CAJPIZ010033706">
    <property type="protein sequence ID" value="CAG2120484.1"/>
    <property type="molecule type" value="Genomic_DNA"/>
</dbReference>
<accession>A0A7R9QGZ9</accession>
<evidence type="ECO:0000313" key="5">
    <source>
        <dbReference type="Proteomes" id="UP000759131"/>
    </source>
</evidence>
<keyword evidence="2" id="KW-0812">Transmembrane</keyword>
<dbReference type="EMBL" id="OC888281">
    <property type="protein sequence ID" value="CAD7645282.1"/>
    <property type="molecule type" value="Genomic_DNA"/>
</dbReference>
<evidence type="ECO:0000313" key="4">
    <source>
        <dbReference type="EMBL" id="CAD7645282.1"/>
    </source>
</evidence>
<evidence type="ECO:0000256" key="2">
    <source>
        <dbReference type="SAM" id="Phobius"/>
    </source>
</evidence>
<dbReference type="PROSITE" id="PS51034">
    <property type="entry name" value="ZP_2"/>
    <property type="match status" value="1"/>
</dbReference>
<feature type="compositionally biased region" description="Polar residues" evidence="1">
    <location>
        <begin position="189"/>
        <end position="198"/>
    </location>
</feature>
<feature type="non-terminal residue" evidence="4">
    <location>
        <position position="326"/>
    </location>
</feature>
<evidence type="ECO:0000256" key="1">
    <source>
        <dbReference type="SAM" id="MobiDB-lite"/>
    </source>
</evidence>
<feature type="region of interest" description="Disordered" evidence="1">
    <location>
        <begin position="304"/>
        <end position="326"/>
    </location>
</feature>
<protein>
    <recommendedName>
        <fullName evidence="3">ZP domain-containing protein</fullName>
    </recommendedName>
</protein>
<dbReference type="PANTHER" id="PTHR47327:SF9">
    <property type="entry name" value="NO MECHANORECEPTOR POTENTIAL A, ISOFORM A"/>
    <property type="match status" value="1"/>
</dbReference>
<proteinExistence type="predicted"/>
<dbReference type="InterPro" id="IPR052774">
    <property type="entry name" value="Celegans_DevNeuronal_Protein"/>
</dbReference>
<name>A0A7R9QGZ9_9ACAR</name>
<dbReference type="InterPro" id="IPR001507">
    <property type="entry name" value="ZP_dom"/>
</dbReference>
<keyword evidence="5" id="KW-1185">Reference proteome</keyword>
<sequence>IEHLPAQNILTSNVVLRVLYRGTPTNTIVVGDLLTFRLEARSQYRYDLYNNDIFAANVIAKDPYTGRQVHLVDSRGCPVDLYVFPELHKTPDGALEAEFYAFKIPDSNFLVFQATVRTCRGPCEPVICNDKGRGPGSFPSWGRRKRAANTAKESTQTKANSTEEAEEVHELLRVYLQREDVPPPESKARSAQTPQTPATVGKLSPKVCVSQTKYYVLVTALTILTSILIITSATVALVYFKRVKSAKKQIDFVVPKPTNSNFYANQHRSAQPIPSHHKFDDPSEPIYTDPSLFERSRSLRSLTVTNSEDIRSDRTSDPLAHQLSHQ</sequence>